<name>A0A1J0GEH9_9CLOT</name>
<dbReference type="Pfam" id="PF01232">
    <property type="entry name" value="Mannitol_dh"/>
    <property type="match status" value="1"/>
</dbReference>
<dbReference type="InterPro" id="IPR013131">
    <property type="entry name" value="Mannitol_DH_N"/>
</dbReference>
<dbReference type="STRING" id="1552.A7L45_06670"/>
<gene>
    <name evidence="5" type="ORF">A7L45_06670</name>
</gene>
<evidence type="ECO:0000256" key="1">
    <source>
        <dbReference type="ARBA" id="ARBA00023002"/>
    </source>
</evidence>
<feature type="domain" description="Mannitol dehydrogenase C-terminal" evidence="4">
    <location>
        <begin position="317"/>
        <end position="490"/>
    </location>
</feature>
<dbReference type="SUPFAM" id="SSF48179">
    <property type="entry name" value="6-phosphogluconate dehydrogenase C-terminal domain-like"/>
    <property type="match status" value="1"/>
</dbReference>
<dbReference type="InterPro" id="IPR013328">
    <property type="entry name" value="6PGD_dom2"/>
</dbReference>
<evidence type="ECO:0000259" key="4">
    <source>
        <dbReference type="Pfam" id="PF08125"/>
    </source>
</evidence>
<dbReference type="RefSeq" id="WP_071612066.1">
    <property type="nucleotide sequence ID" value="NZ_CP015756.1"/>
</dbReference>
<dbReference type="SUPFAM" id="SSF51735">
    <property type="entry name" value="NAD(P)-binding Rossmann-fold domains"/>
    <property type="match status" value="1"/>
</dbReference>
<dbReference type="InterPro" id="IPR050988">
    <property type="entry name" value="Mannitol_DH/Oxidoreductase"/>
</dbReference>
<evidence type="ECO:0000313" key="5">
    <source>
        <dbReference type="EMBL" id="APC39772.1"/>
    </source>
</evidence>
<dbReference type="PANTHER" id="PTHR43362:SF1">
    <property type="entry name" value="MANNITOL DEHYDROGENASE 2-RELATED"/>
    <property type="match status" value="1"/>
</dbReference>
<dbReference type="AlphaFoldDB" id="A0A1J0GEH9"/>
<evidence type="ECO:0000313" key="6">
    <source>
        <dbReference type="Proteomes" id="UP000182569"/>
    </source>
</evidence>
<dbReference type="InterPro" id="IPR008927">
    <property type="entry name" value="6-PGluconate_DH-like_C_sf"/>
</dbReference>
<dbReference type="Pfam" id="PF08125">
    <property type="entry name" value="Mannitol_dh_C"/>
    <property type="match status" value="1"/>
</dbReference>
<dbReference type="KEGG" id="ceu:A7L45_06670"/>
<sequence length="538" mass="61027">MKLDQNGLKNFEFWEEHAFELPKYDIGKMIKHTKEKPEWLHFGAGNIFRAFPAVICQELLNKGILNTGIIVAEGYDYEIIEKSYKKFENLSILVTLKADGTLEKKVIGSIAESLCVDRNNLNDFNRLKEIFRAKTLKMVSFTITEKGYSLKNGNGEFLKDVDNDFKNEPTKATSYIGKLTALCYERFKNGRLPLTLASMDNCSHNGTKLENAITTFAKYWTENEMVEAEFLTYVTQNLSYPWSMIDKITPRPAESVIKMLSEIGIEDTEVIMTSKNTYIAPFVNAEQPQYLVIEDNFKNGRLPLDKAGVIYADKETVDKVEKMKVCTCLNPLHTALAIYGCLLSYNKISDEMKDNELVTLIENIGYVEGLPVVVDPGIMSPKDFIDEVMKVRLPNPFMPDTPQRIVCDTSQKLGVRFGETIKAYINNTDLDVKNLTFIPLAIAGWCRYLMAIDDAGNSFELSPDPMLKSLTNIIKNIKMSETKNVHEYLPLILCNESIFGVNLYEVGLGARIEDYFKELINGEGAVRLTLKKYCNSKI</sequence>
<keyword evidence="6" id="KW-1185">Reference proteome</keyword>
<dbReference type="InterPro" id="IPR013118">
    <property type="entry name" value="Mannitol_DH_C"/>
</dbReference>
<dbReference type="InterPro" id="IPR036291">
    <property type="entry name" value="NAD(P)-bd_dom_sf"/>
</dbReference>
<accession>A0A1J0GEH9</accession>
<feature type="domain" description="Mannitol dehydrogenase N-terminal" evidence="3">
    <location>
        <begin position="40"/>
        <end position="306"/>
    </location>
</feature>
<protein>
    <submittedName>
        <fullName evidence="5">Mannitol dehydrogenase</fullName>
    </submittedName>
</protein>
<keyword evidence="1" id="KW-0560">Oxidoreductase</keyword>
<reference evidence="6" key="1">
    <citation type="journal article" date="2016" name="Front. Microbiol.">
        <title>Complete Genome Sequence of Clostridium estertheticum DSM 8809, a Microbe Identified in Spoiled Vacuum Packed Beef.</title>
        <authorList>
            <person name="Yu Z."/>
            <person name="Gunn L."/>
            <person name="Brennan E."/>
            <person name="Reid R."/>
            <person name="Wall P.G."/>
            <person name="Gaora O.P."/>
            <person name="Hurley D."/>
            <person name="Bolton D."/>
            <person name="Fanning S."/>
        </authorList>
    </citation>
    <scope>NUCLEOTIDE SEQUENCE [LARGE SCALE GENOMIC DNA]</scope>
    <source>
        <strain evidence="6">DSM 8809</strain>
    </source>
</reference>
<evidence type="ECO:0000256" key="2">
    <source>
        <dbReference type="ARBA" id="ARBA00048615"/>
    </source>
</evidence>
<dbReference type="PANTHER" id="PTHR43362">
    <property type="entry name" value="MANNITOL DEHYDROGENASE DSF1-RELATED"/>
    <property type="match status" value="1"/>
</dbReference>
<dbReference type="OrthoDB" id="271711at2"/>
<dbReference type="Gene3D" id="3.40.50.720">
    <property type="entry name" value="NAD(P)-binding Rossmann-like Domain"/>
    <property type="match status" value="1"/>
</dbReference>
<dbReference type="EMBL" id="CP015756">
    <property type="protein sequence ID" value="APC39772.1"/>
    <property type="molecule type" value="Genomic_DNA"/>
</dbReference>
<dbReference type="Gene3D" id="1.10.1040.10">
    <property type="entry name" value="N-(1-d-carboxylethyl)-l-norvaline Dehydrogenase, domain 2"/>
    <property type="match status" value="1"/>
</dbReference>
<proteinExistence type="predicted"/>
<organism evidence="5 6">
    <name type="scientific">Clostridium estertheticum subsp. estertheticum</name>
    <dbReference type="NCBI Taxonomy" id="1552"/>
    <lineage>
        <taxon>Bacteria</taxon>
        <taxon>Bacillati</taxon>
        <taxon>Bacillota</taxon>
        <taxon>Clostridia</taxon>
        <taxon>Eubacteriales</taxon>
        <taxon>Clostridiaceae</taxon>
        <taxon>Clostridium</taxon>
    </lineage>
</organism>
<dbReference type="GO" id="GO:0008926">
    <property type="term" value="F:mannitol-1-phosphate 5-dehydrogenase activity"/>
    <property type="evidence" value="ECO:0007669"/>
    <property type="project" value="UniProtKB-EC"/>
</dbReference>
<evidence type="ECO:0000259" key="3">
    <source>
        <dbReference type="Pfam" id="PF01232"/>
    </source>
</evidence>
<comment type="catalytic activity">
    <reaction evidence="2">
        <text>D-mannitol 1-phosphate + NAD(+) = beta-D-fructose 6-phosphate + NADH + H(+)</text>
        <dbReference type="Rhea" id="RHEA:19661"/>
        <dbReference type="ChEBI" id="CHEBI:15378"/>
        <dbReference type="ChEBI" id="CHEBI:57540"/>
        <dbReference type="ChEBI" id="CHEBI:57634"/>
        <dbReference type="ChEBI" id="CHEBI:57945"/>
        <dbReference type="ChEBI" id="CHEBI:61381"/>
        <dbReference type="EC" id="1.1.1.17"/>
    </reaction>
</comment>
<dbReference type="Proteomes" id="UP000182569">
    <property type="component" value="Chromosome"/>
</dbReference>